<dbReference type="PANTHER" id="PTHR37984:SF8">
    <property type="entry name" value="CCHC-TYPE DOMAIN-CONTAINING PROTEIN"/>
    <property type="match status" value="1"/>
</dbReference>
<dbReference type="InterPro" id="IPR012337">
    <property type="entry name" value="RNaseH-like_sf"/>
</dbReference>
<dbReference type="Pfam" id="PF17919">
    <property type="entry name" value="RT_RNaseH_2"/>
    <property type="match status" value="1"/>
</dbReference>
<protein>
    <submittedName>
        <fullName evidence="4">Transposon Ty3-I Gag-Pol polyprotein</fullName>
    </submittedName>
</protein>
<name>A0AAD9QGU8_ACRCE</name>
<dbReference type="Pfam" id="PF17921">
    <property type="entry name" value="Integrase_H2C2"/>
    <property type="match status" value="1"/>
</dbReference>
<dbReference type="Pfam" id="PF00078">
    <property type="entry name" value="RVT_1"/>
    <property type="match status" value="1"/>
</dbReference>
<dbReference type="CDD" id="cd01647">
    <property type="entry name" value="RT_LTR"/>
    <property type="match status" value="1"/>
</dbReference>
<feature type="domain" description="Reverse transcriptase" evidence="2">
    <location>
        <begin position="59"/>
        <end position="244"/>
    </location>
</feature>
<evidence type="ECO:0000313" key="5">
    <source>
        <dbReference type="Proteomes" id="UP001249851"/>
    </source>
</evidence>
<dbReference type="Gene3D" id="3.30.70.270">
    <property type="match status" value="2"/>
</dbReference>
<dbReference type="InterPro" id="IPR041588">
    <property type="entry name" value="Integrase_H2C2"/>
</dbReference>
<dbReference type="Pfam" id="PF00665">
    <property type="entry name" value="rve"/>
    <property type="match status" value="1"/>
</dbReference>
<reference evidence="4" key="1">
    <citation type="journal article" date="2023" name="G3 (Bethesda)">
        <title>Whole genome assembly and annotation of the endangered Caribbean coral Acropora cervicornis.</title>
        <authorList>
            <person name="Selwyn J.D."/>
            <person name="Vollmer S.V."/>
        </authorList>
    </citation>
    <scope>NUCLEOTIDE SEQUENCE</scope>
    <source>
        <strain evidence="4">K2</strain>
    </source>
</reference>
<dbReference type="CDD" id="cd09274">
    <property type="entry name" value="RNase_HI_RT_Ty3"/>
    <property type="match status" value="1"/>
</dbReference>
<dbReference type="InterPro" id="IPR043502">
    <property type="entry name" value="DNA/RNA_pol_sf"/>
</dbReference>
<dbReference type="GO" id="GO:0015074">
    <property type="term" value="P:DNA integration"/>
    <property type="evidence" value="ECO:0007669"/>
    <property type="project" value="InterPro"/>
</dbReference>
<dbReference type="Gene3D" id="1.10.340.70">
    <property type="match status" value="1"/>
</dbReference>
<sequence length="930" mass="105518">MANILSKYPAVFDNSVGKLEGELHLYTKQDVTPSKAAPREIPLSVKNKFIAEIKDLQEQGIIEKVTEPTDWVSAPTIVNKPSAKNGLRLCIDSRPLNTALKRSEYPIPTVDQLLTEINNAKVFTLADIKSAFWHVPLDEPSSLLTTFNTPVGRMKWNRMPFGISVAPEEFQRRIDESLEGLEGTKAIADDILIWGDGNTIEEATSNHDARLSALLERCQQKHIKLNVDKFQLRKTELSYMGVTLTDKGVKPDPRKQDSIQAMPAPTNKEEVRRLLGVVTYLSRFSEDLSTKSAPLRTLLKNDVAFTWEANEQQTFEDIKALISSAPLLKYFNPDLPVEIQTDASSSGLGACLMQGGQPVQYASRALTETEKRYSQIEKEMLSVVFGLTRFHTYTYGRKVTVYNDHKPLAAVLKRPVGENPIRLQRMLCRIMGYDFDFKYIKGKDLLIADALSRSHTTNHTRSQSEEEIETIGLVIQDQSVTSHLREIAEETAKDNVLQSVIRLISENWSISKRRIPTEVFPFWSCKDQLSFNDGIIYRGDRIVVPATLRKSLTEKLHQAHMGVESTLRRARTSLWWPGMNSQLKQFISSCQVCQSFQRNNPKETLMSHCIPDRPWSKIAADPFEFKGEHYLVLVDYYSDWIEFDKMRDQTATETIALLLKQFSRWGLPDEIVTDCGKNFDSKEFSQFCQRKQIKHTKSSPHHHQSNGKAESAVKIAKAILRKTENSALNPYEALLDQHNTPTVDMTTSPAQRFLHRRLKSEIPMKATLLTPEIAETVLKEKTKKTTKSQLYYNRTAKDLSVLKPGDTVTIKPEGLTKGQQWRKGLIVQKHPFRAYDVEVDGKLLRRNRVHLKPAGKPLNLDKRQSAQNLKADVKVRASETKTSSSNSVPSPPKLKSQPTQPVKFAEKMELVVAHRTRSGRLVKVPARYSS</sequence>
<dbReference type="InterPro" id="IPR043128">
    <property type="entry name" value="Rev_trsase/Diguanyl_cyclase"/>
</dbReference>
<dbReference type="FunFam" id="3.30.70.270:FF:000026">
    <property type="entry name" value="Transposon Ty3-G Gag-Pol polyprotein"/>
    <property type="match status" value="1"/>
</dbReference>
<organism evidence="4 5">
    <name type="scientific">Acropora cervicornis</name>
    <name type="common">Staghorn coral</name>
    <dbReference type="NCBI Taxonomy" id="6130"/>
    <lineage>
        <taxon>Eukaryota</taxon>
        <taxon>Metazoa</taxon>
        <taxon>Cnidaria</taxon>
        <taxon>Anthozoa</taxon>
        <taxon>Hexacorallia</taxon>
        <taxon>Scleractinia</taxon>
        <taxon>Astrocoeniina</taxon>
        <taxon>Acroporidae</taxon>
        <taxon>Acropora</taxon>
    </lineage>
</organism>
<feature type="domain" description="Integrase catalytic" evidence="3">
    <location>
        <begin position="610"/>
        <end position="771"/>
    </location>
</feature>
<dbReference type="InterPro" id="IPR001584">
    <property type="entry name" value="Integrase_cat-core"/>
</dbReference>
<dbReference type="Gene3D" id="3.10.10.10">
    <property type="entry name" value="HIV Type 1 Reverse Transcriptase, subunit A, domain 1"/>
    <property type="match status" value="1"/>
</dbReference>
<dbReference type="GO" id="GO:0003676">
    <property type="term" value="F:nucleic acid binding"/>
    <property type="evidence" value="ECO:0007669"/>
    <property type="project" value="InterPro"/>
</dbReference>
<dbReference type="SUPFAM" id="SSF53098">
    <property type="entry name" value="Ribonuclease H-like"/>
    <property type="match status" value="1"/>
</dbReference>
<dbReference type="Gene3D" id="3.30.420.10">
    <property type="entry name" value="Ribonuclease H-like superfamily/Ribonuclease H"/>
    <property type="match status" value="1"/>
</dbReference>
<reference evidence="4" key="2">
    <citation type="journal article" date="2023" name="Science">
        <title>Genomic signatures of disease resistance in endangered staghorn corals.</title>
        <authorList>
            <person name="Vollmer S.V."/>
            <person name="Selwyn J.D."/>
            <person name="Despard B.A."/>
            <person name="Roesel C.L."/>
        </authorList>
    </citation>
    <scope>NUCLEOTIDE SEQUENCE</scope>
    <source>
        <strain evidence="4">K2</strain>
    </source>
</reference>
<dbReference type="PROSITE" id="PS50878">
    <property type="entry name" value="RT_POL"/>
    <property type="match status" value="1"/>
</dbReference>
<evidence type="ECO:0000259" key="3">
    <source>
        <dbReference type="PROSITE" id="PS50994"/>
    </source>
</evidence>
<accession>A0AAD9QGU8</accession>
<dbReference type="EMBL" id="JARQWQ010000034">
    <property type="protein sequence ID" value="KAK2561037.1"/>
    <property type="molecule type" value="Genomic_DNA"/>
</dbReference>
<evidence type="ECO:0000256" key="1">
    <source>
        <dbReference type="SAM" id="MobiDB-lite"/>
    </source>
</evidence>
<comment type="caution">
    <text evidence="4">The sequence shown here is derived from an EMBL/GenBank/DDBJ whole genome shotgun (WGS) entry which is preliminary data.</text>
</comment>
<dbReference type="PROSITE" id="PS50994">
    <property type="entry name" value="INTEGRASE"/>
    <property type="match status" value="1"/>
</dbReference>
<dbReference type="FunFam" id="3.30.420.10:FF:000063">
    <property type="entry name" value="Retrovirus-related Pol polyprotein from transposon 297-like Protein"/>
    <property type="match status" value="1"/>
</dbReference>
<dbReference type="InterPro" id="IPR000477">
    <property type="entry name" value="RT_dom"/>
</dbReference>
<proteinExistence type="predicted"/>
<dbReference type="PANTHER" id="PTHR37984">
    <property type="entry name" value="PROTEIN CBG26694"/>
    <property type="match status" value="1"/>
</dbReference>
<evidence type="ECO:0000313" key="4">
    <source>
        <dbReference type="EMBL" id="KAK2561037.1"/>
    </source>
</evidence>
<dbReference type="SUPFAM" id="SSF56672">
    <property type="entry name" value="DNA/RNA polymerases"/>
    <property type="match status" value="1"/>
</dbReference>
<evidence type="ECO:0000259" key="2">
    <source>
        <dbReference type="PROSITE" id="PS50878"/>
    </source>
</evidence>
<dbReference type="FunFam" id="1.10.340.70:FF:000003">
    <property type="entry name" value="Protein CBG25708"/>
    <property type="match status" value="1"/>
</dbReference>
<dbReference type="InterPro" id="IPR036397">
    <property type="entry name" value="RNaseH_sf"/>
</dbReference>
<gene>
    <name evidence="4" type="ORF">P5673_016168</name>
</gene>
<dbReference type="AlphaFoldDB" id="A0AAD9QGU8"/>
<dbReference type="FunFam" id="3.10.20.370:FF:000001">
    <property type="entry name" value="Retrovirus-related Pol polyprotein from transposon 17.6-like protein"/>
    <property type="match status" value="1"/>
</dbReference>
<feature type="region of interest" description="Disordered" evidence="1">
    <location>
        <begin position="854"/>
        <end position="902"/>
    </location>
</feature>
<dbReference type="InterPro" id="IPR041577">
    <property type="entry name" value="RT_RNaseH_2"/>
</dbReference>
<keyword evidence="5" id="KW-1185">Reference proteome</keyword>
<dbReference type="InterPro" id="IPR050951">
    <property type="entry name" value="Retrovirus_Pol_polyprotein"/>
</dbReference>
<dbReference type="Proteomes" id="UP001249851">
    <property type="component" value="Unassembled WGS sequence"/>
</dbReference>